<comment type="caution">
    <text evidence="2">The sequence shown here is derived from an EMBL/GenBank/DDBJ whole genome shotgun (WGS) entry which is preliminary data.</text>
</comment>
<keyword evidence="1" id="KW-0732">Signal</keyword>
<proteinExistence type="predicted"/>
<gene>
    <name evidence="2" type="ORF">MSPICULIGERA_LOCUS22472</name>
</gene>
<feature type="signal peptide" evidence="1">
    <location>
        <begin position="1"/>
        <end position="19"/>
    </location>
</feature>
<accession>A0AA36DDS6</accession>
<feature type="non-terminal residue" evidence="2">
    <location>
        <position position="130"/>
    </location>
</feature>
<name>A0AA36DDS6_9BILA</name>
<keyword evidence="3" id="KW-1185">Reference proteome</keyword>
<evidence type="ECO:0008006" key="4">
    <source>
        <dbReference type="Google" id="ProtNLM"/>
    </source>
</evidence>
<organism evidence="2 3">
    <name type="scientific">Mesorhabditis spiculigera</name>
    <dbReference type="NCBI Taxonomy" id="96644"/>
    <lineage>
        <taxon>Eukaryota</taxon>
        <taxon>Metazoa</taxon>
        <taxon>Ecdysozoa</taxon>
        <taxon>Nematoda</taxon>
        <taxon>Chromadorea</taxon>
        <taxon>Rhabditida</taxon>
        <taxon>Rhabditina</taxon>
        <taxon>Rhabditomorpha</taxon>
        <taxon>Rhabditoidea</taxon>
        <taxon>Rhabditidae</taxon>
        <taxon>Mesorhabditinae</taxon>
        <taxon>Mesorhabditis</taxon>
    </lineage>
</organism>
<dbReference type="EMBL" id="CATQJA010002695">
    <property type="protein sequence ID" value="CAJ0584415.1"/>
    <property type="molecule type" value="Genomic_DNA"/>
</dbReference>
<dbReference type="SUPFAM" id="SSF57302">
    <property type="entry name" value="Snake toxin-like"/>
    <property type="match status" value="1"/>
</dbReference>
<evidence type="ECO:0000313" key="3">
    <source>
        <dbReference type="Proteomes" id="UP001177023"/>
    </source>
</evidence>
<dbReference type="Proteomes" id="UP001177023">
    <property type="component" value="Unassembled WGS sequence"/>
</dbReference>
<sequence>MLTVKQVAFCMLLALPVIAALICETCDGESCSEPDRWVQLLCSGETRYCYRLVDQGDQVYRRGCTALNCTMMPGISVGSTCNVCDSDKCNGRKPIRQTSAGGGDVWGSTGSTLDLLSSVILCILPVLFVQ</sequence>
<feature type="chain" id="PRO_5041325819" description="UPAR/Ly6 domain-containing protein" evidence="1">
    <location>
        <begin position="20"/>
        <end position="130"/>
    </location>
</feature>
<protein>
    <recommendedName>
        <fullName evidence="4">UPAR/Ly6 domain-containing protein</fullName>
    </recommendedName>
</protein>
<evidence type="ECO:0000256" key="1">
    <source>
        <dbReference type="SAM" id="SignalP"/>
    </source>
</evidence>
<evidence type="ECO:0000313" key="2">
    <source>
        <dbReference type="EMBL" id="CAJ0584415.1"/>
    </source>
</evidence>
<reference evidence="2" key="1">
    <citation type="submission" date="2023-06" db="EMBL/GenBank/DDBJ databases">
        <authorList>
            <person name="Delattre M."/>
        </authorList>
    </citation>
    <scope>NUCLEOTIDE SEQUENCE</scope>
    <source>
        <strain evidence="2">AF72</strain>
    </source>
</reference>
<dbReference type="AlphaFoldDB" id="A0AA36DDS6"/>
<dbReference type="InterPro" id="IPR045860">
    <property type="entry name" value="Snake_toxin-like_sf"/>
</dbReference>